<feature type="compositionally biased region" description="Basic residues" evidence="8">
    <location>
        <begin position="271"/>
        <end position="285"/>
    </location>
</feature>
<accession>A0AAV9JKU1</accession>
<keyword evidence="3 7" id="KW-0238">DNA-binding</keyword>
<dbReference type="Pfam" id="PF18121">
    <property type="entry name" value="TFA2_Winged_2"/>
    <property type="match status" value="1"/>
</dbReference>
<evidence type="ECO:0000256" key="4">
    <source>
        <dbReference type="ARBA" id="ARBA00023163"/>
    </source>
</evidence>
<dbReference type="InterPro" id="IPR040501">
    <property type="entry name" value="TFA2_Winged_2"/>
</dbReference>
<evidence type="ECO:0000256" key="6">
    <source>
        <dbReference type="ARBA" id="ARBA00025581"/>
    </source>
</evidence>
<dbReference type="Proteomes" id="UP001324427">
    <property type="component" value="Unassembled WGS sequence"/>
</dbReference>
<comment type="similarity">
    <text evidence="7">Belongs to the TFIIE beta subunit family.</text>
</comment>
<dbReference type="GO" id="GO:0001097">
    <property type="term" value="F:TFIIH-class transcription factor complex binding"/>
    <property type="evidence" value="ECO:0007669"/>
    <property type="project" value="TreeGrafter"/>
</dbReference>
<dbReference type="Pfam" id="PF22254">
    <property type="entry name" value="TFA2_E-tether"/>
    <property type="match status" value="1"/>
</dbReference>
<evidence type="ECO:0000313" key="11">
    <source>
        <dbReference type="Proteomes" id="UP001324427"/>
    </source>
</evidence>
<evidence type="ECO:0000313" key="10">
    <source>
        <dbReference type="EMBL" id="KAK4545904.1"/>
    </source>
</evidence>
<gene>
    <name evidence="10" type="ORF">LTR36_002468</name>
</gene>
<sequence>MSLAGSLKQFHSEHADTVRRNIGHARPSSTVPTRTSTPKPAAAPTSSGGGDKRSHDTAFKPDESKVVGREMISQVTAAITYLQEKSPAVVTWDRITSFLSLPQDLKKNEPNIKRALQTNPRAQYLGKSESGNGRESFKYRPLHPVTNGEELRKYLATLDTAKGVPVRELKDGWADCSGTIDRLEGEGYILVSRNKKDNTPRIVWADSPSFHVTNPTPGSQQVGKVDPDFVDYWCKIKLPANENDIRNELERAGLTPTSAVREVKKIDNSKKNRKRVEKKNAKKTNTHMAGILKDYSNRKAGGK</sequence>
<evidence type="ECO:0000259" key="9">
    <source>
        <dbReference type="PROSITE" id="PS51351"/>
    </source>
</evidence>
<feature type="domain" description="TFIIE beta" evidence="9">
    <location>
        <begin position="58"/>
        <end position="146"/>
    </location>
</feature>
<feature type="region of interest" description="Disordered" evidence="8">
    <location>
        <begin position="1"/>
        <end position="65"/>
    </location>
</feature>
<dbReference type="InterPro" id="IPR054600">
    <property type="entry name" value="TFA2_E-tether"/>
</dbReference>
<keyword evidence="4 7" id="KW-0804">Transcription</keyword>
<dbReference type="AlphaFoldDB" id="A0AAV9JKU1"/>
<evidence type="ECO:0000256" key="7">
    <source>
        <dbReference type="PIRNR" id="PIRNR016398"/>
    </source>
</evidence>
<feature type="compositionally biased region" description="Basic and acidic residues" evidence="8">
    <location>
        <begin position="50"/>
        <end position="65"/>
    </location>
</feature>
<dbReference type="EMBL" id="JAVFHQ010000017">
    <property type="protein sequence ID" value="KAK4545904.1"/>
    <property type="molecule type" value="Genomic_DNA"/>
</dbReference>
<comment type="caution">
    <text evidence="10">The sequence shown here is derived from an EMBL/GenBank/DDBJ whole genome shotgun (WGS) entry which is preliminary data.</text>
</comment>
<dbReference type="PIRSF" id="PIRSF016398">
    <property type="entry name" value="TFIIE-beta"/>
    <property type="match status" value="1"/>
</dbReference>
<dbReference type="GO" id="GO:0005673">
    <property type="term" value="C:transcription factor TFIIE complex"/>
    <property type="evidence" value="ECO:0007669"/>
    <property type="project" value="UniProtKB-UniRule"/>
</dbReference>
<feature type="compositionally biased region" description="Low complexity" evidence="8">
    <location>
        <begin position="27"/>
        <end position="40"/>
    </location>
</feature>
<evidence type="ECO:0000256" key="1">
    <source>
        <dbReference type="ARBA" id="ARBA00004123"/>
    </source>
</evidence>
<keyword evidence="5 7" id="KW-0539">Nucleus</keyword>
<comment type="subcellular location">
    <subcellularLocation>
        <location evidence="1 7">Nucleus</location>
    </subcellularLocation>
</comment>
<organism evidence="10 11">
    <name type="scientific">Oleoguttula mirabilis</name>
    <dbReference type="NCBI Taxonomy" id="1507867"/>
    <lineage>
        <taxon>Eukaryota</taxon>
        <taxon>Fungi</taxon>
        <taxon>Dikarya</taxon>
        <taxon>Ascomycota</taxon>
        <taxon>Pezizomycotina</taxon>
        <taxon>Dothideomycetes</taxon>
        <taxon>Dothideomycetidae</taxon>
        <taxon>Mycosphaerellales</taxon>
        <taxon>Teratosphaeriaceae</taxon>
        <taxon>Oleoguttula</taxon>
    </lineage>
</organism>
<name>A0AAV9JKU1_9PEZI</name>
<dbReference type="GO" id="GO:0003677">
    <property type="term" value="F:DNA binding"/>
    <property type="evidence" value="ECO:0007669"/>
    <property type="project" value="UniProtKB-UniRule"/>
</dbReference>
<keyword evidence="2 7" id="KW-0805">Transcription regulation</keyword>
<dbReference type="PANTHER" id="PTHR12716">
    <property type="entry name" value="TRANSCRIPTION INITIATION FACTOR IIE, BETA SUBUNIT"/>
    <property type="match status" value="1"/>
</dbReference>
<dbReference type="PANTHER" id="PTHR12716:SF8">
    <property type="entry name" value="TRANSCRIPTION INITIATION FACTOR IIE SUBUNIT BETA"/>
    <property type="match status" value="1"/>
</dbReference>
<proteinExistence type="inferred from homology"/>
<evidence type="ECO:0000256" key="3">
    <source>
        <dbReference type="ARBA" id="ARBA00023125"/>
    </source>
</evidence>
<evidence type="ECO:0000256" key="8">
    <source>
        <dbReference type="SAM" id="MobiDB-lite"/>
    </source>
</evidence>
<dbReference type="GO" id="GO:0006367">
    <property type="term" value="P:transcription initiation at RNA polymerase II promoter"/>
    <property type="evidence" value="ECO:0007669"/>
    <property type="project" value="UniProtKB-UniRule"/>
</dbReference>
<evidence type="ECO:0000256" key="2">
    <source>
        <dbReference type="ARBA" id="ARBA00023015"/>
    </source>
</evidence>
<comment type="function">
    <text evidence="6 7">Recruits TFIIH to the initiation complex and stimulates the RNA polymerase II C-terminal domain kinase and DNA-dependent ATPase activities of TFIIH. Both TFIIH and TFIIE are required for promoter clearance by RNA polymerase.</text>
</comment>
<comment type="subunit">
    <text evidence="7">Tetramer of two alpha and two beta chains.</text>
</comment>
<protein>
    <recommendedName>
        <fullName evidence="7">Transcription initiation factor IIE subunit beta</fullName>
    </recommendedName>
</protein>
<dbReference type="Pfam" id="PF02186">
    <property type="entry name" value="TFIIE_beta"/>
    <property type="match status" value="1"/>
</dbReference>
<dbReference type="InterPro" id="IPR003166">
    <property type="entry name" value="TFIIE_bsu_DNA-bd"/>
</dbReference>
<feature type="region of interest" description="Disordered" evidence="8">
    <location>
        <begin position="266"/>
        <end position="303"/>
    </location>
</feature>
<keyword evidence="11" id="KW-1185">Reference proteome</keyword>
<evidence type="ECO:0000256" key="5">
    <source>
        <dbReference type="ARBA" id="ARBA00023242"/>
    </source>
</evidence>
<dbReference type="InterPro" id="IPR016656">
    <property type="entry name" value="TFIIE-bsu"/>
</dbReference>
<feature type="compositionally biased region" description="Basic and acidic residues" evidence="8">
    <location>
        <begin position="10"/>
        <end position="19"/>
    </location>
</feature>
<reference evidence="10 11" key="1">
    <citation type="submission" date="2021-11" db="EMBL/GenBank/DDBJ databases">
        <title>Black yeast isolated from Biological Soil Crust.</title>
        <authorList>
            <person name="Kurbessoian T."/>
        </authorList>
    </citation>
    <scope>NUCLEOTIDE SEQUENCE [LARGE SCALE GENOMIC DNA]</scope>
    <source>
        <strain evidence="10 11">CCFEE 5522</strain>
    </source>
</reference>
<dbReference type="PROSITE" id="PS51351">
    <property type="entry name" value="TFIIE_BETA_C"/>
    <property type="match status" value="1"/>
</dbReference>